<name>A0AAV4FT51_9GAST</name>
<keyword evidence="2" id="KW-1185">Reference proteome</keyword>
<sequence>MASIDKRTTTYTTSASLVAFATVVLLSLTSHANSLVHLPPHPVSSDVLISEYGHTTEFGAALQTVFAAHNNPSGQQRVRPNHVVYINASEPLPEDSLTNIRNDLSKGAIIILDGTINSDDTSYMSARIGGIGFSSPVLMIRYDSNQTPEYKALSIFNADAMMPSSIQYTDD</sequence>
<evidence type="ECO:0008006" key="3">
    <source>
        <dbReference type="Google" id="ProtNLM"/>
    </source>
</evidence>
<comment type="caution">
    <text evidence="1">The sequence shown here is derived from an EMBL/GenBank/DDBJ whole genome shotgun (WGS) entry which is preliminary data.</text>
</comment>
<reference evidence="1 2" key="1">
    <citation type="journal article" date="2021" name="Elife">
        <title>Chloroplast acquisition without the gene transfer in kleptoplastic sea slugs, Plakobranchus ocellatus.</title>
        <authorList>
            <person name="Maeda T."/>
            <person name="Takahashi S."/>
            <person name="Yoshida T."/>
            <person name="Shimamura S."/>
            <person name="Takaki Y."/>
            <person name="Nagai Y."/>
            <person name="Toyoda A."/>
            <person name="Suzuki Y."/>
            <person name="Arimoto A."/>
            <person name="Ishii H."/>
            <person name="Satoh N."/>
            <person name="Nishiyama T."/>
            <person name="Hasebe M."/>
            <person name="Maruyama T."/>
            <person name="Minagawa J."/>
            <person name="Obokata J."/>
            <person name="Shigenobu S."/>
        </authorList>
    </citation>
    <scope>NUCLEOTIDE SEQUENCE [LARGE SCALE GENOMIC DNA]</scope>
</reference>
<feature type="non-terminal residue" evidence="1">
    <location>
        <position position="171"/>
    </location>
</feature>
<dbReference type="AlphaFoldDB" id="A0AAV4FT51"/>
<proteinExistence type="predicted"/>
<organism evidence="1 2">
    <name type="scientific">Elysia marginata</name>
    <dbReference type="NCBI Taxonomy" id="1093978"/>
    <lineage>
        <taxon>Eukaryota</taxon>
        <taxon>Metazoa</taxon>
        <taxon>Spiralia</taxon>
        <taxon>Lophotrochozoa</taxon>
        <taxon>Mollusca</taxon>
        <taxon>Gastropoda</taxon>
        <taxon>Heterobranchia</taxon>
        <taxon>Euthyneura</taxon>
        <taxon>Panpulmonata</taxon>
        <taxon>Sacoglossa</taxon>
        <taxon>Placobranchoidea</taxon>
        <taxon>Plakobranchidae</taxon>
        <taxon>Elysia</taxon>
    </lineage>
</organism>
<evidence type="ECO:0000313" key="1">
    <source>
        <dbReference type="EMBL" id="GFR76409.1"/>
    </source>
</evidence>
<gene>
    <name evidence="1" type="ORF">ElyMa_003943500</name>
</gene>
<accession>A0AAV4FT51</accession>
<dbReference type="Proteomes" id="UP000762676">
    <property type="component" value="Unassembled WGS sequence"/>
</dbReference>
<protein>
    <recommendedName>
        <fullName evidence="3">Receptor ligand binding region domain-containing protein</fullName>
    </recommendedName>
</protein>
<dbReference type="EMBL" id="BMAT01008021">
    <property type="protein sequence ID" value="GFR76409.1"/>
    <property type="molecule type" value="Genomic_DNA"/>
</dbReference>
<evidence type="ECO:0000313" key="2">
    <source>
        <dbReference type="Proteomes" id="UP000762676"/>
    </source>
</evidence>